<proteinExistence type="inferred from homology"/>
<feature type="domain" description="FAD dependent oxidoreductase" evidence="6">
    <location>
        <begin position="13"/>
        <end position="381"/>
    </location>
</feature>
<dbReference type="STRING" id="914237.A0A1E1K8C5"/>
<dbReference type="Gene3D" id="3.30.9.10">
    <property type="entry name" value="D-Amino Acid Oxidase, subunit A, domain 2"/>
    <property type="match status" value="2"/>
</dbReference>
<dbReference type="PANTHER" id="PTHR10961">
    <property type="entry name" value="PEROXISOMAL SARCOSINE OXIDASE"/>
    <property type="match status" value="1"/>
</dbReference>
<dbReference type="Proteomes" id="UP000178129">
    <property type="component" value="Unassembled WGS sequence"/>
</dbReference>
<dbReference type="InterPro" id="IPR036188">
    <property type="entry name" value="FAD/NAD-bd_sf"/>
</dbReference>
<dbReference type="SUPFAM" id="SSF51905">
    <property type="entry name" value="FAD/NAD(P)-binding domain"/>
    <property type="match status" value="1"/>
</dbReference>
<comment type="caution">
    <text evidence="7">The sequence shown here is derived from an EMBL/GenBank/DDBJ whole genome shotgun (WGS) entry which is preliminary data.</text>
</comment>
<evidence type="ECO:0000256" key="4">
    <source>
        <dbReference type="ARBA" id="ARBA00022827"/>
    </source>
</evidence>
<name>A0A1E1K8C5_9HELO</name>
<comment type="cofactor">
    <cofactor evidence="1">
        <name>FAD</name>
        <dbReference type="ChEBI" id="CHEBI:57692"/>
    </cofactor>
</comment>
<keyword evidence="8" id="KW-1185">Reference proteome</keyword>
<comment type="similarity">
    <text evidence="2">Belongs to the MSOX/MTOX family.</text>
</comment>
<evidence type="ECO:0000256" key="5">
    <source>
        <dbReference type="ARBA" id="ARBA00023002"/>
    </source>
</evidence>
<protein>
    <submittedName>
        <fullName evidence="7">Related to fructosyl amino acid oxidase</fullName>
    </submittedName>
</protein>
<dbReference type="GO" id="GO:0051698">
    <property type="term" value="F:saccharopine oxidase activity"/>
    <property type="evidence" value="ECO:0007669"/>
    <property type="project" value="TreeGrafter"/>
</dbReference>
<organism evidence="7 8">
    <name type="scientific">Rhynchosporium graminicola</name>
    <dbReference type="NCBI Taxonomy" id="2792576"/>
    <lineage>
        <taxon>Eukaryota</taxon>
        <taxon>Fungi</taxon>
        <taxon>Dikarya</taxon>
        <taxon>Ascomycota</taxon>
        <taxon>Pezizomycotina</taxon>
        <taxon>Leotiomycetes</taxon>
        <taxon>Helotiales</taxon>
        <taxon>Ploettnerulaceae</taxon>
        <taxon>Rhynchosporium</taxon>
    </lineage>
</organism>
<keyword evidence="3" id="KW-0285">Flavoprotein</keyword>
<dbReference type="GO" id="GO:0050660">
    <property type="term" value="F:flavin adenine dinucleotide binding"/>
    <property type="evidence" value="ECO:0007669"/>
    <property type="project" value="InterPro"/>
</dbReference>
<keyword evidence="5" id="KW-0560">Oxidoreductase</keyword>
<evidence type="ECO:0000259" key="6">
    <source>
        <dbReference type="Pfam" id="PF01266"/>
    </source>
</evidence>
<dbReference type="GO" id="GO:0008115">
    <property type="term" value="F:sarcosine oxidase activity"/>
    <property type="evidence" value="ECO:0007669"/>
    <property type="project" value="TreeGrafter"/>
</dbReference>
<gene>
    <name evidence="7" type="ORF">RCO7_10351</name>
</gene>
<dbReference type="InterPro" id="IPR006076">
    <property type="entry name" value="FAD-dep_OxRdtase"/>
</dbReference>
<evidence type="ECO:0000313" key="8">
    <source>
        <dbReference type="Proteomes" id="UP000178129"/>
    </source>
</evidence>
<evidence type="ECO:0000313" key="7">
    <source>
        <dbReference type="EMBL" id="CZS94251.1"/>
    </source>
</evidence>
<sequence>MTPSIPLDHNSSILIIGAGTWGCSTALHLARRGYKNVTVLDRYELPSPISAGNDINKIMEEGSSTSSSGDSLNETLRRLATHGWLHDPVFSPHYHNTGYAICAHTPAGLEQLIKHEKIHENPDFDILDTPEKFRALMPEGILTGDFPNWKGGFRKTGAGWVFARGALMSAFQEASRLGVEFITGHPGDAKTLLVENGDVVGAETADGTRHLSKTTILASGAQAPDLVDMKDQLRPTAWTLAHIALAPSECLMYKNLPVLFNLESGFFMEPDVEHGELKICDEHPGYCNWSTDTTGNRINIPFARKQIPKEAELRVREFLTHTMPHLAERPFSFARVCWCADTPDRNFLIDRHPDFKNLVLAVGGSGHGFMHITSVGGFIADAMEGTLDEVLKQAFRWYVLREPITFSLLLRCFKIFLRHVLSASHDKLPLNKQMLMHHLGRRPETAVGRDWTDVQDRMGGPNKVMDFGDVQEWTDIKPDRRYESQ</sequence>
<dbReference type="SUPFAM" id="SSF54373">
    <property type="entry name" value="FAD-linked reductases, C-terminal domain"/>
    <property type="match status" value="1"/>
</dbReference>
<reference evidence="8" key="1">
    <citation type="submission" date="2016-03" db="EMBL/GenBank/DDBJ databases">
        <authorList>
            <person name="Ploux O."/>
        </authorList>
    </citation>
    <scope>NUCLEOTIDE SEQUENCE [LARGE SCALE GENOMIC DNA]</scope>
    <source>
        <strain evidence="8">UK7</strain>
    </source>
</reference>
<keyword evidence="4" id="KW-0274">FAD</keyword>
<dbReference type="AlphaFoldDB" id="A0A1E1K8C5"/>
<dbReference type="PANTHER" id="PTHR10961:SF24">
    <property type="entry name" value="HYPOTHETICAL FRUCTOSYL AMINE:OXYGEN OXIDOREDUCTASE (EUROFUNG)"/>
    <property type="match status" value="1"/>
</dbReference>
<evidence type="ECO:0000256" key="3">
    <source>
        <dbReference type="ARBA" id="ARBA00022630"/>
    </source>
</evidence>
<dbReference type="EMBL" id="FJUW01000008">
    <property type="protein sequence ID" value="CZS94251.1"/>
    <property type="molecule type" value="Genomic_DNA"/>
</dbReference>
<evidence type="ECO:0000256" key="2">
    <source>
        <dbReference type="ARBA" id="ARBA00010989"/>
    </source>
</evidence>
<dbReference type="InParanoid" id="A0A1E1K8C5"/>
<accession>A0A1E1K8C5</accession>
<dbReference type="Gene3D" id="3.50.50.60">
    <property type="entry name" value="FAD/NAD(P)-binding domain"/>
    <property type="match status" value="1"/>
</dbReference>
<dbReference type="InterPro" id="IPR045170">
    <property type="entry name" value="MTOX"/>
</dbReference>
<evidence type="ECO:0000256" key="1">
    <source>
        <dbReference type="ARBA" id="ARBA00001974"/>
    </source>
</evidence>
<dbReference type="Pfam" id="PF01266">
    <property type="entry name" value="DAO"/>
    <property type="match status" value="1"/>
</dbReference>